<evidence type="ECO:0000256" key="4">
    <source>
        <dbReference type="ARBA" id="ARBA00022448"/>
    </source>
</evidence>
<keyword evidence="4" id="KW-0813">Transport</keyword>
<comment type="caution">
    <text evidence="10">The sequence shown here is derived from an EMBL/GenBank/DDBJ whole genome shotgun (WGS) entry which is preliminary data.</text>
</comment>
<evidence type="ECO:0000256" key="3">
    <source>
        <dbReference type="ARBA" id="ARBA00015352"/>
    </source>
</evidence>
<keyword evidence="5" id="KW-0732">Signal</keyword>
<dbReference type="SMR" id="A0A015J2L6"/>
<dbReference type="Proteomes" id="UP000022910">
    <property type="component" value="Unassembled WGS sequence"/>
</dbReference>
<dbReference type="InterPro" id="IPR031884">
    <property type="entry name" value="Sil1_fungi"/>
</dbReference>
<dbReference type="GO" id="GO:0005783">
    <property type="term" value="C:endoplasmic reticulum"/>
    <property type="evidence" value="ECO:0007669"/>
    <property type="project" value="InterPro"/>
</dbReference>
<reference evidence="10 11" key="1">
    <citation type="submission" date="2014-02" db="EMBL/GenBank/DDBJ databases">
        <title>Single nucleus genome sequencing reveals high similarity among nuclei of an endomycorrhizal fungus.</title>
        <authorList>
            <person name="Lin K."/>
            <person name="Geurts R."/>
            <person name="Zhang Z."/>
            <person name="Limpens E."/>
            <person name="Saunders D.G."/>
            <person name="Mu D."/>
            <person name="Pang E."/>
            <person name="Cao H."/>
            <person name="Cha H."/>
            <person name="Lin T."/>
            <person name="Zhou Q."/>
            <person name="Shang Y."/>
            <person name="Li Y."/>
            <person name="Ivanov S."/>
            <person name="Sharma T."/>
            <person name="Velzen R.V."/>
            <person name="Ruijter N.D."/>
            <person name="Aanen D.K."/>
            <person name="Win J."/>
            <person name="Kamoun S."/>
            <person name="Bisseling T."/>
            <person name="Huang S."/>
        </authorList>
    </citation>
    <scope>NUCLEOTIDE SEQUENCE [LARGE SCALE GENOMIC DNA]</scope>
    <source>
        <strain evidence="11">DAOM197198w</strain>
    </source>
</reference>
<comment type="similarity">
    <text evidence="1">Belongs to the SIL1 family.</text>
</comment>
<dbReference type="InterPro" id="IPR011989">
    <property type="entry name" value="ARM-like"/>
</dbReference>
<evidence type="ECO:0000256" key="9">
    <source>
        <dbReference type="SAM" id="Phobius"/>
    </source>
</evidence>
<dbReference type="HOGENOM" id="CLU_034955_0_0_1"/>
<sequence>MLTKILTKKSLYLLFICVFLIIFLFLFVSSLETNNKICKGNECYPKEFVATEEFQEVREGQEIPPGLHVKIDFSTGKKYAKILDPNDHESSEVIVIDENGDPINQEEINHDNELDKDSDLRFHQDSKVDNFSLPIITSRHKENLRIPNSDHAQFEIYISQLQNNSSIQGLISALDGLEELVHELDFGIKFAKDQGIKSILELLDHESSQIKERAAIVIGTAMQNNPIAQDDVKHLRIVTRLLDNLSTETDTKVSIRLIYALSSMVRGNQNAIQSIKDNNGLQRLSDLYENKLDNEFRAKCALFVTDFIDPNMIKVGQNTGFFEQDQNYDAIDQIADIIGVWCKQFQDTLFDDKGNSNEVDFDSKEKILKGISMIKSQYSSSCPPQNGFNDWLIKEGIESKGEDYLEDYFKLINQVRIQFGFDSS</sequence>
<evidence type="ECO:0000256" key="5">
    <source>
        <dbReference type="ARBA" id="ARBA00022729"/>
    </source>
</evidence>
<gene>
    <name evidence="10" type="ORF">RirG_174700</name>
</gene>
<dbReference type="GO" id="GO:0015031">
    <property type="term" value="P:protein transport"/>
    <property type="evidence" value="ECO:0007669"/>
    <property type="project" value="UniProtKB-KW"/>
</dbReference>
<dbReference type="STRING" id="1432141.A0A015J2L6"/>
<keyword evidence="9" id="KW-0472">Membrane</keyword>
<dbReference type="SUPFAM" id="SSF48371">
    <property type="entry name" value="ARM repeat"/>
    <property type="match status" value="1"/>
</dbReference>
<dbReference type="OMA" id="NRFAHSQ"/>
<dbReference type="Gene3D" id="1.25.10.10">
    <property type="entry name" value="Leucine-rich Repeat Variant"/>
    <property type="match status" value="1"/>
</dbReference>
<organism evidence="10 11">
    <name type="scientific">Rhizophagus irregularis (strain DAOM 197198w)</name>
    <name type="common">Glomus intraradices</name>
    <dbReference type="NCBI Taxonomy" id="1432141"/>
    <lineage>
        <taxon>Eukaryota</taxon>
        <taxon>Fungi</taxon>
        <taxon>Fungi incertae sedis</taxon>
        <taxon>Mucoromycota</taxon>
        <taxon>Glomeromycotina</taxon>
        <taxon>Glomeromycetes</taxon>
        <taxon>Glomerales</taxon>
        <taxon>Glomeraceae</taxon>
        <taxon>Rhizophagus</taxon>
    </lineage>
</organism>
<keyword evidence="9" id="KW-1133">Transmembrane helix</keyword>
<evidence type="ECO:0000256" key="7">
    <source>
        <dbReference type="ARBA" id="ARBA00022927"/>
    </source>
</evidence>
<protein>
    <recommendedName>
        <fullName evidence="3">Nucleotide exchange factor SIL1</fullName>
    </recommendedName>
</protein>
<dbReference type="InterPro" id="IPR016024">
    <property type="entry name" value="ARM-type_fold"/>
</dbReference>
<dbReference type="PANTHER" id="PTHR19316">
    <property type="entry name" value="PROTEIN FOLDING REGULATOR"/>
    <property type="match status" value="1"/>
</dbReference>
<evidence type="ECO:0000256" key="6">
    <source>
        <dbReference type="ARBA" id="ARBA00022824"/>
    </source>
</evidence>
<keyword evidence="6" id="KW-0256">Endoplasmic reticulum</keyword>
<comment type="subunit">
    <text evidence="2">Interacts with KAR2.</text>
</comment>
<keyword evidence="11" id="KW-1185">Reference proteome</keyword>
<keyword evidence="7" id="KW-0653">Protein transport</keyword>
<dbReference type="PANTHER" id="PTHR19316:SF34">
    <property type="entry name" value="NUCLEOTIDE EXCHANGE FACTOR SIL1"/>
    <property type="match status" value="1"/>
</dbReference>
<evidence type="ECO:0000256" key="1">
    <source>
        <dbReference type="ARBA" id="ARBA00010588"/>
    </source>
</evidence>
<dbReference type="InterPro" id="IPR050693">
    <property type="entry name" value="Hsp70_NEF-Inhibitors"/>
</dbReference>
<evidence type="ECO:0000256" key="8">
    <source>
        <dbReference type="ARBA" id="ARBA00023010"/>
    </source>
</evidence>
<evidence type="ECO:0000313" key="11">
    <source>
        <dbReference type="Proteomes" id="UP000022910"/>
    </source>
</evidence>
<dbReference type="GO" id="GO:0000774">
    <property type="term" value="F:adenyl-nucleotide exchange factor activity"/>
    <property type="evidence" value="ECO:0007669"/>
    <property type="project" value="InterPro"/>
</dbReference>
<dbReference type="OrthoDB" id="448649at2759"/>
<dbReference type="EMBL" id="JEMT01025812">
    <property type="protein sequence ID" value="EXX61015.1"/>
    <property type="molecule type" value="Genomic_DNA"/>
</dbReference>
<keyword evidence="9" id="KW-0812">Transmembrane</keyword>
<evidence type="ECO:0000256" key="2">
    <source>
        <dbReference type="ARBA" id="ARBA00011799"/>
    </source>
</evidence>
<keyword evidence="8" id="KW-0811">Translocation</keyword>
<proteinExistence type="inferred from homology"/>
<dbReference type="AlphaFoldDB" id="A0A015J2L6"/>
<evidence type="ECO:0000313" key="10">
    <source>
        <dbReference type="EMBL" id="EXX61015.1"/>
    </source>
</evidence>
<feature type="transmembrane region" description="Helical" evidence="9">
    <location>
        <begin position="12"/>
        <end position="31"/>
    </location>
</feature>
<dbReference type="Pfam" id="PF16782">
    <property type="entry name" value="SIL1"/>
    <property type="match status" value="1"/>
</dbReference>
<name>A0A015J2L6_RHIIW</name>
<accession>A0A015J2L6</accession>